<evidence type="ECO:0000313" key="8">
    <source>
        <dbReference type="EMBL" id="BEP27717.1"/>
    </source>
</evidence>
<dbReference type="SMART" id="SM00421">
    <property type="entry name" value="HTH_LUXR"/>
    <property type="match status" value="1"/>
</dbReference>
<sequence length="219" mass="25153">MKKTEIRVFIIDDHEIIREGIKRILSFNEKIKLIGESNSGVNIIKILKNYKPDVLLLDMRMPEIGGLDVIKIIKSENLDVKIIALTIEDDKKTILSAINLGIDGYVLKESAGEIISRAIEEVYKGEKYIDHTLVNLLFSKVKTNNNSNIFDVLTKREFEVLYFISKGLSNKEISNELYLSEKTIKNYITNVFRKLEVNDRVKATILAIKNNIEEFYPNS</sequence>
<dbReference type="InterPro" id="IPR000792">
    <property type="entry name" value="Tscrpt_reg_LuxR_C"/>
</dbReference>
<organism evidence="8 9">
    <name type="scientific">Helicovermis profundi</name>
    <dbReference type="NCBI Taxonomy" id="3065157"/>
    <lineage>
        <taxon>Bacteria</taxon>
        <taxon>Bacillati</taxon>
        <taxon>Bacillota</taxon>
        <taxon>Clostridia</taxon>
        <taxon>Helicovermis</taxon>
    </lineage>
</organism>
<dbReference type="PRINTS" id="PR00038">
    <property type="entry name" value="HTHLUXR"/>
</dbReference>
<dbReference type="KEGG" id="hprf:HLPR_00480"/>
<dbReference type="PROSITE" id="PS50043">
    <property type="entry name" value="HTH_LUXR_2"/>
    <property type="match status" value="1"/>
</dbReference>
<dbReference type="AlphaFoldDB" id="A0AAU9E7M2"/>
<dbReference type="InterPro" id="IPR016032">
    <property type="entry name" value="Sig_transdc_resp-reg_C-effctor"/>
</dbReference>
<dbReference type="Pfam" id="PF00072">
    <property type="entry name" value="Response_reg"/>
    <property type="match status" value="1"/>
</dbReference>
<keyword evidence="9" id="KW-1185">Reference proteome</keyword>
<dbReference type="InterPro" id="IPR051015">
    <property type="entry name" value="EvgA-like"/>
</dbReference>
<dbReference type="GO" id="GO:0003677">
    <property type="term" value="F:DNA binding"/>
    <property type="evidence" value="ECO:0007669"/>
    <property type="project" value="UniProtKB-KW"/>
</dbReference>
<protein>
    <recommendedName>
        <fullName evidence="1">Stage 0 sporulation protein A homolog</fullName>
    </recommendedName>
</protein>
<reference evidence="8 9" key="1">
    <citation type="submission" date="2023-08" db="EMBL/GenBank/DDBJ databases">
        <title>Helicovermis profunda gen. nov., sp. nov., a novel mesophilic, fermentative bacterium within the Bacillota from a deep-sea hydrothermal vent chimney.</title>
        <authorList>
            <person name="Miyazaki U."/>
            <person name="Mizutani D."/>
            <person name="Hashimoto Y."/>
            <person name="Tame A."/>
            <person name="Sawayama S."/>
            <person name="Miyazaki J."/>
            <person name="Takai K."/>
            <person name="Nakagawa S."/>
        </authorList>
    </citation>
    <scope>NUCLEOTIDE SEQUENCE [LARGE SCALE GENOMIC DNA]</scope>
    <source>
        <strain evidence="8 9">S502</strain>
    </source>
</reference>
<dbReference type="PROSITE" id="PS00622">
    <property type="entry name" value="HTH_LUXR_1"/>
    <property type="match status" value="1"/>
</dbReference>
<feature type="domain" description="Response regulatory" evidence="7">
    <location>
        <begin position="7"/>
        <end position="123"/>
    </location>
</feature>
<dbReference type="SMART" id="SM00448">
    <property type="entry name" value="REC"/>
    <property type="match status" value="1"/>
</dbReference>
<dbReference type="CDD" id="cd17535">
    <property type="entry name" value="REC_NarL-like"/>
    <property type="match status" value="1"/>
</dbReference>
<keyword evidence="3" id="KW-0238">DNA-binding</keyword>
<proteinExistence type="predicted"/>
<dbReference type="GO" id="GO:0006355">
    <property type="term" value="P:regulation of DNA-templated transcription"/>
    <property type="evidence" value="ECO:0007669"/>
    <property type="project" value="InterPro"/>
</dbReference>
<comment type="function">
    <text evidence="4">May play the central regulatory role in sporulation. It may be an element of the effector pathway responsible for the activation of sporulation genes in response to nutritional stress. Spo0A may act in concert with spo0H (a sigma factor) to control the expression of some genes that are critical to the sporulation process.</text>
</comment>
<dbReference type="Pfam" id="PF00196">
    <property type="entry name" value="GerE"/>
    <property type="match status" value="1"/>
</dbReference>
<evidence type="ECO:0000313" key="9">
    <source>
        <dbReference type="Proteomes" id="UP001321786"/>
    </source>
</evidence>
<dbReference type="InterPro" id="IPR011006">
    <property type="entry name" value="CheY-like_superfamily"/>
</dbReference>
<evidence type="ECO:0000259" key="6">
    <source>
        <dbReference type="PROSITE" id="PS50043"/>
    </source>
</evidence>
<dbReference type="CDD" id="cd06170">
    <property type="entry name" value="LuxR_C_like"/>
    <property type="match status" value="1"/>
</dbReference>
<accession>A0AAU9E7M2</accession>
<dbReference type="RefSeq" id="WP_338536087.1">
    <property type="nucleotide sequence ID" value="NZ_AP028654.1"/>
</dbReference>
<evidence type="ECO:0000256" key="4">
    <source>
        <dbReference type="ARBA" id="ARBA00024867"/>
    </source>
</evidence>
<evidence type="ECO:0000256" key="3">
    <source>
        <dbReference type="ARBA" id="ARBA00023125"/>
    </source>
</evidence>
<keyword evidence="2 5" id="KW-0597">Phosphoprotein</keyword>
<dbReference type="InterPro" id="IPR001789">
    <property type="entry name" value="Sig_transdc_resp-reg_receiver"/>
</dbReference>
<dbReference type="SUPFAM" id="SSF52172">
    <property type="entry name" value="CheY-like"/>
    <property type="match status" value="1"/>
</dbReference>
<evidence type="ECO:0000256" key="2">
    <source>
        <dbReference type="ARBA" id="ARBA00022553"/>
    </source>
</evidence>
<evidence type="ECO:0000259" key="7">
    <source>
        <dbReference type="PROSITE" id="PS50110"/>
    </source>
</evidence>
<dbReference type="InterPro" id="IPR058245">
    <property type="entry name" value="NreC/VraR/RcsB-like_REC"/>
</dbReference>
<dbReference type="PANTHER" id="PTHR45566">
    <property type="entry name" value="HTH-TYPE TRANSCRIPTIONAL REGULATOR YHJB-RELATED"/>
    <property type="match status" value="1"/>
</dbReference>
<dbReference type="Gene3D" id="3.40.50.2300">
    <property type="match status" value="1"/>
</dbReference>
<dbReference type="PANTHER" id="PTHR45566:SF2">
    <property type="entry name" value="NARL SUBFAMILY"/>
    <property type="match status" value="1"/>
</dbReference>
<dbReference type="PROSITE" id="PS50110">
    <property type="entry name" value="RESPONSE_REGULATORY"/>
    <property type="match status" value="1"/>
</dbReference>
<feature type="modified residue" description="4-aspartylphosphate" evidence="5">
    <location>
        <position position="58"/>
    </location>
</feature>
<feature type="domain" description="HTH luxR-type" evidence="6">
    <location>
        <begin position="146"/>
        <end position="211"/>
    </location>
</feature>
<evidence type="ECO:0000256" key="5">
    <source>
        <dbReference type="PROSITE-ProRule" id="PRU00169"/>
    </source>
</evidence>
<evidence type="ECO:0000256" key="1">
    <source>
        <dbReference type="ARBA" id="ARBA00018672"/>
    </source>
</evidence>
<dbReference type="SUPFAM" id="SSF46894">
    <property type="entry name" value="C-terminal effector domain of the bipartite response regulators"/>
    <property type="match status" value="1"/>
</dbReference>
<gene>
    <name evidence="8" type="ORF">HLPR_00480</name>
</gene>
<name>A0AAU9E7M2_9FIRM</name>
<dbReference type="EMBL" id="AP028654">
    <property type="protein sequence ID" value="BEP27717.1"/>
    <property type="molecule type" value="Genomic_DNA"/>
</dbReference>
<dbReference type="GO" id="GO:0000160">
    <property type="term" value="P:phosphorelay signal transduction system"/>
    <property type="evidence" value="ECO:0007669"/>
    <property type="project" value="InterPro"/>
</dbReference>
<dbReference type="Proteomes" id="UP001321786">
    <property type="component" value="Chromosome"/>
</dbReference>